<dbReference type="EMBL" id="AOIM01000023">
    <property type="protein sequence ID" value="ELY92083.1"/>
    <property type="molecule type" value="Genomic_DNA"/>
</dbReference>
<keyword evidence="2" id="KW-1003">Cell membrane</keyword>
<feature type="transmembrane region" description="Helical" evidence="6">
    <location>
        <begin position="88"/>
        <end position="108"/>
    </location>
</feature>
<proteinExistence type="predicted"/>
<dbReference type="InterPro" id="IPR036259">
    <property type="entry name" value="MFS_trans_sf"/>
</dbReference>
<dbReference type="InterPro" id="IPR011701">
    <property type="entry name" value="MFS"/>
</dbReference>
<keyword evidence="4 6" id="KW-1133">Transmembrane helix</keyword>
<dbReference type="PANTHER" id="PTHR43124">
    <property type="entry name" value="PURINE EFFLUX PUMP PBUE"/>
    <property type="match status" value="1"/>
</dbReference>
<dbReference type="STRING" id="1227493.C483_08649"/>
<feature type="transmembrane region" description="Helical" evidence="6">
    <location>
        <begin position="298"/>
        <end position="316"/>
    </location>
</feature>
<dbReference type="RefSeq" id="WP_006652941.1">
    <property type="nucleotide sequence ID" value="NZ_AOIM01000023.1"/>
</dbReference>
<accession>M0A417</accession>
<feature type="transmembrane region" description="Helical" evidence="6">
    <location>
        <begin position="27"/>
        <end position="45"/>
    </location>
</feature>
<dbReference type="PROSITE" id="PS50850">
    <property type="entry name" value="MFS"/>
    <property type="match status" value="1"/>
</dbReference>
<evidence type="ECO:0000256" key="2">
    <source>
        <dbReference type="ARBA" id="ARBA00022475"/>
    </source>
</evidence>
<dbReference type="PANTHER" id="PTHR43124:SF3">
    <property type="entry name" value="CHLORAMPHENICOL EFFLUX PUMP RV0191"/>
    <property type="match status" value="1"/>
</dbReference>
<comment type="caution">
    <text evidence="8">The sequence shown here is derived from an EMBL/GenBank/DDBJ whole genome shotgun (WGS) entry which is preliminary data.</text>
</comment>
<name>M0A417_9EURY</name>
<evidence type="ECO:0000313" key="8">
    <source>
        <dbReference type="EMBL" id="ELY92083.1"/>
    </source>
</evidence>
<keyword evidence="3 6" id="KW-0812">Transmembrane</keyword>
<feature type="transmembrane region" description="Helical" evidence="6">
    <location>
        <begin position="269"/>
        <end position="286"/>
    </location>
</feature>
<evidence type="ECO:0000256" key="4">
    <source>
        <dbReference type="ARBA" id="ARBA00022989"/>
    </source>
</evidence>
<feature type="domain" description="Major facilitator superfamily (MFS) profile" evidence="7">
    <location>
        <begin position="26"/>
        <end position="407"/>
    </location>
</feature>
<evidence type="ECO:0000313" key="9">
    <source>
        <dbReference type="Proteomes" id="UP000011519"/>
    </source>
</evidence>
<dbReference type="SUPFAM" id="SSF103473">
    <property type="entry name" value="MFS general substrate transporter"/>
    <property type="match status" value="1"/>
</dbReference>
<dbReference type="OrthoDB" id="204820at2157"/>
<evidence type="ECO:0000256" key="3">
    <source>
        <dbReference type="ARBA" id="ARBA00022692"/>
    </source>
</evidence>
<feature type="transmembrane region" description="Helical" evidence="6">
    <location>
        <begin position="176"/>
        <end position="198"/>
    </location>
</feature>
<feature type="transmembrane region" description="Helical" evidence="6">
    <location>
        <begin position="322"/>
        <end position="344"/>
    </location>
</feature>
<feature type="transmembrane region" description="Helical" evidence="6">
    <location>
        <begin position="356"/>
        <end position="376"/>
    </location>
</feature>
<feature type="transmembrane region" description="Helical" evidence="6">
    <location>
        <begin position="231"/>
        <end position="249"/>
    </location>
</feature>
<dbReference type="GO" id="GO:0022857">
    <property type="term" value="F:transmembrane transporter activity"/>
    <property type="evidence" value="ECO:0007669"/>
    <property type="project" value="InterPro"/>
</dbReference>
<feature type="transmembrane region" description="Helical" evidence="6">
    <location>
        <begin position="57"/>
        <end position="76"/>
    </location>
</feature>
<dbReference type="Gene3D" id="1.20.1250.20">
    <property type="entry name" value="MFS general substrate transporter like domains"/>
    <property type="match status" value="2"/>
</dbReference>
<evidence type="ECO:0000256" key="5">
    <source>
        <dbReference type="ARBA" id="ARBA00023136"/>
    </source>
</evidence>
<feature type="transmembrane region" description="Helical" evidence="6">
    <location>
        <begin position="382"/>
        <end position="402"/>
    </location>
</feature>
<feature type="transmembrane region" description="Helical" evidence="6">
    <location>
        <begin position="115"/>
        <end position="134"/>
    </location>
</feature>
<dbReference type="PATRIC" id="fig|1227493.4.peg.1714"/>
<gene>
    <name evidence="8" type="ORF">C483_08649</name>
</gene>
<dbReference type="Pfam" id="PF07690">
    <property type="entry name" value="MFS_1"/>
    <property type="match status" value="1"/>
</dbReference>
<comment type="subcellular location">
    <subcellularLocation>
        <location evidence="1">Cell membrane</location>
        <topology evidence="1">Multi-pass membrane protein</topology>
    </subcellularLocation>
</comment>
<protein>
    <submittedName>
        <fullName evidence="8">Major facilitator superfamily protein</fullName>
    </submittedName>
</protein>
<sequence>MVPDPSRSLTALSETVAALRKDGRGSILLALAGGWFLSMGVRMIYPVLLPHLREAYGLDLTTSGLLLTVLFLAYAIGQLPGGMLADRIGERTVLTLSTVVAAITLGLVITANSPAILFAATALFGFGTALYAVARYTILPKLYPERIGAANGVTAASQDAGQSVLPPLAGVIASLFLWQLGFGFVIPLFLLMGVILWFTVPVQEPAADDEDESGPLSERIRNLLAVLGQRAVIYPTAVLVLGLCVWQAFTSFYPTYLIEVKDLSTTVSSTLFGLFFALGILIKPLAGGAYDRIGIRRSLVIVASGPAIALLALPFVEGFWPLVGVTALVSTLLGFATVTEPYLLETLPEEIRGTGFGILRTIAFMVAALSPVAFGAAADNDFFDQAFMALAVLAGVMLLLAARIPKQ</sequence>
<evidence type="ECO:0000256" key="1">
    <source>
        <dbReference type="ARBA" id="ARBA00004651"/>
    </source>
</evidence>
<keyword evidence="9" id="KW-1185">Reference proteome</keyword>
<dbReference type="InterPro" id="IPR050189">
    <property type="entry name" value="MFS_Efflux_Transporters"/>
</dbReference>
<dbReference type="Proteomes" id="UP000011519">
    <property type="component" value="Unassembled WGS sequence"/>
</dbReference>
<evidence type="ECO:0000259" key="7">
    <source>
        <dbReference type="PROSITE" id="PS50850"/>
    </source>
</evidence>
<organism evidence="8 9">
    <name type="scientific">Natrialba hulunbeirensis JCM 10989</name>
    <dbReference type="NCBI Taxonomy" id="1227493"/>
    <lineage>
        <taxon>Archaea</taxon>
        <taxon>Methanobacteriati</taxon>
        <taxon>Methanobacteriota</taxon>
        <taxon>Stenosarchaea group</taxon>
        <taxon>Halobacteria</taxon>
        <taxon>Halobacteriales</taxon>
        <taxon>Natrialbaceae</taxon>
        <taxon>Natrialba</taxon>
    </lineage>
</organism>
<reference evidence="8 9" key="1">
    <citation type="journal article" date="2014" name="PLoS Genet.">
        <title>Phylogenetically driven sequencing of extremely halophilic archaea reveals strategies for static and dynamic osmo-response.</title>
        <authorList>
            <person name="Becker E.A."/>
            <person name="Seitzer P.M."/>
            <person name="Tritt A."/>
            <person name="Larsen D."/>
            <person name="Krusor M."/>
            <person name="Yao A.I."/>
            <person name="Wu D."/>
            <person name="Madern D."/>
            <person name="Eisen J.A."/>
            <person name="Darling A.E."/>
            <person name="Facciotti M.T."/>
        </authorList>
    </citation>
    <scope>NUCLEOTIDE SEQUENCE [LARGE SCALE GENOMIC DNA]</scope>
    <source>
        <strain evidence="8 9">JCM 10989</strain>
    </source>
</reference>
<evidence type="ECO:0000256" key="6">
    <source>
        <dbReference type="SAM" id="Phobius"/>
    </source>
</evidence>
<dbReference type="AlphaFoldDB" id="M0A417"/>
<dbReference type="InterPro" id="IPR020846">
    <property type="entry name" value="MFS_dom"/>
</dbReference>
<dbReference type="GO" id="GO:0005886">
    <property type="term" value="C:plasma membrane"/>
    <property type="evidence" value="ECO:0007669"/>
    <property type="project" value="UniProtKB-SubCell"/>
</dbReference>
<keyword evidence="5 6" id="KW-0472">Membrane</keyword>